<dbReference type="PANTHER" id="PTHR30383">
    <property type="entry name" value="THIOESTERASE 1/PROTEASE 1/LYSOPHOSPHOLIPASE L1"/>
    <property type="match status" value="1"/>
</dbReference>
<protein>
    <submittedName>
        <fullName evidence="4">SWI5-dependent HO expression protein 3-like</fullName>
    </submittedName>
</protein>
<reference evidence="4" key="1">
    <citation type="submission" date="2025-08" db="UniProtKB">
        <authorList>
            <consortium name="RefSeq"/>
        </authorList>
    </citation>
    <scope>IDENTIFICATION</scope>
    <source>
        <tissue evidence="4">Testes</tissue>
    </source>
</reference>
<evidence type="ECO:0000256" key="1">
    <source>
        <dbReference type="SAM" id="Coils"/>
    </source>
</evidence>
<dbReference type="GeneID" id="102806661"/>
<feature type="region of interest" description="Disordered" evidence="2">
    <location>
        <begin position="1"/>
        <end position="22"/>
    </location>
</feature>
<dbReference type="Gene3D" id="3.40.50.1110">
    <property type="entry name" value="SGNH hydrolase"/>
    <property type="match status" value="1"/>
</dbReference>
<dbReference type="InterPro" id="IPR036514">
    <property type="entry name" value="SGNH_hydro_sf"/>
</dbReference>
<dbReference type="Proteomes" id="UP000694865">
    <property type="component" value="Unplaced"/>
</dbReference>
<evidence type="ECO:0000313" key="3">
    <source>
        <dbReference type="Proteomes" id="UP000694865"/>
    </source>
</evidence>
<dbReference type="InterPro" id="IPR051532">
    <property type="entry name" value="Ester_Hydrolysis_Enzymes"/>
</dbReference>
<proteinExistence type="predicted"/>
<organism evidence="3 4">
    <name type="scientific">Saccoglossus kowalevskii</name>
    <name type="common">Acorn worm</name>
    <dbReference type="NCBI Taxonomy" id="10224"/>
    <lineage>
        <taxon>Eukaryota</taxon>
        <taxon>Metazoa</taxon>
        <taxon>Hemichordata</taxon>
        <taxon>Enteropneusta</taxon>
        <taxon>Harrimaniidae</taxon>
        <taxon>Saccoglossus</taxon>
    </lineage>
</organism>
<dbReference type="SUPFAM" id="SSF52266">
    <property type="entry name" value="SGNH hydrolase"/>
    <property type="match status" value="1"/>
</dbReference>
<accession>A0ABM0N0I0</accession>
<dbReference type="SUPFAM" id="SSF57997">
    <property type="entry name" value="Tropomyosin"/>
    <property type="match status" value="1"/>
</dbReference>
<dbReference type="PANTHER" id="PTHR30383:SF2">
    <property type="entry name" value="CELLULOSE-BINDING PROTEIN"/>
    <property type="match status" value="1"/>
</dbReference>
<feature type="coiled-coil region" evidence="1">
    <location>
        <begin position="155"/>
        <end position="210"/>
    </location>
</feature>
<name>A0ABM0N0I0_SACKO</name>
<gene>
    <name evidence="4" type="primary">LOC102806661</name>
</gene>
<feature type="compositionally biased region" description="Polar residues" evidence="2">
    <location>
        <begin position="9"/>
        <end position="22"/>
    </location>
</feature>
<dbReference type="RefSeq" id="XP_006825771.1">
    <property type="nucleotide sequence ID" value="XM_006825708.1"/>
</dbReference>
<evidence type="ECO:0000256" key="2">
    <source>
        <dbReference type="SAM" id="MobiDB-lite"/>
    </source>
</evidence>
<keyword evidence="1" id="KW-0175">Coiled coil</keyword>
<sequence>MQHDLQVCPNKQTANNSPPTQVTVPVQEDDSLMSAVENSPSLKKAPSITTIMAEHYKFSEETLLCVKTKVTALENSIHDLDDKYSQLVEDIDTLKGTNDDVSKLNSKLDSSINKFDRAINRLISTNDEKIGLLNSKINLMLQQQDEKERTFKDQLSEMSCVINKLQHENKNLQINYDTTEAEFIVVKEEIQQLHDRNKDLQAKYDMLTAEMLVGKEDLKVGSPDDFKVATHTFRKPKSINTIPSVLLENKYDLLNDVMIDEDKKCDDVKIVDGRNVDETKNKQSTQNNESADVVLIGNSLIRDIIPERLHPNRKVTKHRATYVSDASKVIDKTKSNNTSYVIIHEGSNDVVNNDVDDVVKDMKSLITKAKQAHPKASLIISSILPRGNDHSINERIHTINSQIESHCDNEDKVEFFYHHKLSNARNLYCRDGIHLNEGGASVLAANYIGKMKKGPTVINNGQRKTNYKYHSNHNSNDDYQRNKHHSNFKKTFQKHKKQRQANDNGSYEEYNVNFRNNATLPDYQYTPNQGMWQGNNYNKRSWNDANYWQQTQPQQMQYNQQYYNDQSPPWQGNHRYKNTWRQF</sequence>
<keyword evidence="3" id="KW-1185">Reference proteome</keyword>
<evidence type="ECO:0000313" key="4">
    <source>
        <dbReference type="RefSeq" id="XP_006825771.1"/>
    </source>
</evidence>